<proteinExistence type="predicted"/>
<evidence type="ECO:0000313" key="2">
    <source>
        <dbReference type="Proteomes" id="UP000216478"/>
    </source>
</evidence>
<dbReference type="Proteomes" id="UP000216478">
    <property type="component" value="Unassembled WGS sequence"/>
</dbReference>
<organism evidence="1 2">
    <name type="scientific">Brucella grignonensis</name>
    <dbReference type="NCBI Taxonomy" id="94627"/>
    <lineage>
        <taxon>Bacteria</taxon>
        <taxon>Pseudomonadati</taxon>
        <taxon>Pseudomonadota</taxon>
        <taxon>Alphaproteobacteria</taxon>
        <taxon>Hyphomicrobiales</taxon>
        <taxon>Brucellaceae</taxon>
        <taxon>Brucella/Ochrobactrum group</taxon>
        <taxon>Brucella</taxon>
    </lineage>
</organism>
<protein>
    <submittedName>
        <fullName evidence="1">Uncharacterized protein</fullName>
    </submittedName>
</protein>
<accession>A0A256EZ10</accession>
<comment type="caution">
    <text evidence="1">The sequence shown here is derived from an EMBL/GenBank/DDBJ whole genome shotgun (WGS) entry which is preliminary data.</text>
</comment>
<evidence type="ECO:0000313" key="1">
    <source>
        <dbReference type="EMBL" id="OYR07859.1"/>
    </source>
</evidence>
<reference evidence="1 2" key="1">
    <citation type="submission" date="2017-07" db="EMBL/GenBank/DDBJ databases">
        <title>Phylogenetic study on the rhizospheric bacterium Ochrobactrum sp. A44.</title>
        <authorList>
            <person name="Krzyzanowska D.M."/>
            <person name="Ossowicki A."/>
            <person name="Rajewska M."/>
            <person name="Maciag T."/>
            <person name="Kaczynski Z."/>
            <person name="Czerwicka M."/>
            <person name="Jafra S."/>
        </authorList>
    </citation>
    <scope>NUCLEOTIDE SEQUENCE [LARGE SCALE GENOMIC DNA]</scope>
    <source>
        <strain evidence="1 2">OgA9a</strain>
    </source>
</reference>
<keyword evidence="2" id="KW-1185">Reference proteome</keyword>
<dbReference type="AlphaFoldDB" id="A0A256EZ10"/>
<gene>
    <name evidence="1" type="ORF">CEV33_3478</name>
</gene>
<dbReference type="EMBL" id="NNRL01000168">
    <property type="protein sequence ID" value="OYR07859.1"/>
    <property type="molecule type" value="Genomic_DNA"/>
</dbReference>
<name>A0A256EZ10_9HYPH</name>
<sequence length="54" mass="5505">MPTGAFRLRREAAFCLTVADAGLMPSSGKGPAEVSPSVTMVGFSSACTGDIWVA</sequence>